<name>A0A1H7Q489_9RHOB</name>
<evidence type="ECO:0000313" key="7">
    <source>
        <dbReference type="Proteomes" id="UP000199582"/>
    </source>
</evidence>
<keyword evidence="3" id="KW-0274">FAD</keyword>
<dbReference type="Gene3D" id="1.10.45.10">
    <property type="entry name" value="Vanillyl-alcohol Oxidase, Chain A, domain 4"/>
    <property type="match status" value="1"/>
</dbReference>
<reference evidence="6" key="1">
    <citation type="submission" date="2016-10" db="EMBL/GenBank/DDBJ databases">
        <authorList>
            <person name="de Groot N.N."/>
        </authorList>
    </citation>
    <scope>NUCLEOTIDE SEQUENCE [LARGE SCALE GENOMIC DNA]</scope>
    <source>
        <strain evidence="6">DSM 100674</strain>
    </source>
</reference>
<comment type="cofactor">
    <cofactor evidence="1">
        <name>FAD</name>
        <dbReference type="ChEBI" id="CHEBI:57692"/>
    </cofactor>
</comment>
<dbReference type="OrthoDB" id="9811557at2"/>
<evidence type="ECO:0000256" key="2">
    <source>
        <dbReference type="ARBA" id="ARBA00022630"/>
    </source>
</evidence>
<feature type="domain" description="FAD-binding PCMH-type" evidence="5">
    <location>
        <begin position="48"/>
        <end position="226"/>
    </location>
</feature>
<dbReference type="STRING" id="1287727.SAMN05443999_105156"/>
<evidence type="ECO:0000256" key="3">
    <source>
        <dbReference type="ARBA" id="ARBA00022827"/>
    </source>
</evidence>
<evidence type="ECO:0000259" key="5">
    <source>
        <dbReference type="PROSITE" id="PS51387"/>
    </source>
</evidence>
<dbReference type="Proteomes" id="UP000199582">
    <property type="component" value="Unassembled WGS sequence"/>
</dbReference>
<dbReference type="GO" id="GO:0016491">
    <property type="term" value="F:oxidoreductase activity"/>
    <property type="evidence" value="ECO:0007669"/>
    <property type="project" value="UniProtKB-KW"/>
</dbReference>
<dbReference type="AlphaFoldDB" id="A0A1H7Q489"/>
<protein>
    <submittedName>
        <fullName evidence="6">Glycolate oxidase</fullName>
    </submittedName>
</protein>
<accession>A0A1H7Q489</accession>
<dbReference type="SUPFAM" id="SSF56176">
    <property type="entry name" value="FAD-binding/transporter-associated domain-like"/>
    <property type="match status" value="1"/>
</dbReference>
<dbReference type="Pfam" id="PF01565">
    <property type="entry name" value="FAD_binding_4"/>
    <property type="match status" value="1"/>
</dbReference>
<evidence type="ECO:0000313" key="6">
    <source>
        <dbReference type="EMBL" id="SEL42117.1"/>
    </source>
</evidence>
<dbReference type="InterPro" id="IPR051914">
    <property type="entry name" value="FAD-linked_OxidoTrans_Type4"/>
</dbReference>
<dbReference type="GO" id="GO:0071949">
    <property type="term" value="F:FAD binding"/>
    <property type="evidence" value="ECO:0007669"/>
    <property type="project" value="InterPro"/>
</dbReference>
<dbReference type="PANTHER" id="PTHR42934">
    <property type="entry name" value="GLYCOLATE OXIDASE SUBUNIT GLCD"/>
    <property type="match status" value="1"/>
</dbReference>
<dbReference type="InterPro" id="IPR036318">
    <property type="entry name" value="FAD-bd_PCMH-like_sf"/>
</dbReference>
<keyword evidence="2" id="KW-0285">Flavoprotein</keyword>
<dbReference type="Gene3D" id="3.30.70.2740">
    <property type="match status" value="1"/>
</dbReference>
<dbReference type="InterPro" id="IPR016169">
    <property type="entry name" value="FAD-bd_PCMH_sub2"/>
</dbReference>
<dbReference type="InterPro" id="IPR016166">
    <property type="entry name" value="FAD-bd_PCMH"/>
</dbReference>
<dbReference type="InterPro" id="IPR016164">
    <property type="entry name" value="FAD-linked_Oxase-like_C"/>
</dbReference>
<dbReference type="PANTHER" id="PTHR42934:SF1">
    <property type="entry name" value="GLYCOLATE OXIDASE SUBUNIT GLCD"/>
    <property type="match status" value="1"/>
</dbReference>
<evidence type="ECO:0000256" key="1">
    <source>
        <dbReference type="ARBA" id="ARBA00001974"/>
    </source>
</evidence>
<proteinExistence type="predicted"/>
<dbReference type="SUPFAM" id="SSF55103">
    <property type="entry name" value="FAD-linked oxidases, C-terminal domain"/>
    <property type="match status" value="1"/>
</dbReference>
<dbReference type="RefSeq" id="WP_093035640.1">
    <property type="nucleotide sequence ID" value="NZ_FOAG01000005.1"/>
</dbReference>
<dbReference type="InterPro" id="IPR004113">
    <property type="entry name" value="FAD-bd_oxidored_4_C"/>
</dbReference>
<dbReference type="PROSITE" id="PS51387">
    <property type="entry name" value="FAD_PCMH"/>
    <property type="match status" value="1"/>
</dbReference>
<keyword evidence="7" id="KW-1185">Reference proteome</keyword>
<dbReference type="InterPro" id="IPR006094">
    <property type="entry name" value="Oxid_FAD_bind_N"/>
</dbReference>
<keyword evidence="4" id="KW-0560">Oxidoreductase</keyword>
<dbReference type="Pfam" id="PF02913">
    <property type="entry name" value="FAD-oxidase_C"/>
    <property type="match status" value="1"/>
</dbReference>
<organism evidence="6 7">
    <name type="scientific">Roseovarius azorensis</name>
    <dbReference type="NCBI Taxonomy" id="1287727"/>
    <lineage>
        <taxon>Bacteria</taxon>
        <taxon>Pseudomonadati</taxon>
        <taxon>Pseudomonadota</taxon>
        <taxon>Alphaproteobacteria</taxon>
        <taxon>Rhodobacterales</taxon>
        <taxon>Roseobacteraceae</taxon>
        <taxon>Roseovarius</taxon>
    </lineage>
</organism>
<evidence type="ECO:0000256" key="4">
    <source>
        <dbReference type="ARBA" id="ARBA00023002"/>
    </source>
</evidence>
<sequence length="477" mass="50936">MDMPAPRPEIMAQKAELIKRLQRVLSADAVISDPSETRAYECDALTAYKCPPLAVVLPATTQEVSQALRICHEMGVPVVPRGSGTSLAGGALPTADSVILGVARLNAVLETDYDNRFIRVQTGRTNLSVTGAVEEQGFFYAPDPSSQLACAIAGNIAMNSGGAHCLKYGVTTNNLMGVTMVLMDGTVIELGGAHLEAEGYDLLGLVCGSEGQLGVVTEATLRILRKPEGARPVLVGFDNNEVAGACVSDIIKAGVLPVAIEFMDRPCIRATEDFAKAGYPDCEALLIIEVEGSEAEIDEQLALIEEIARRHNPVELRQSRSAEESAAIWLGRKSAFGAMGQINDYMCLDGTIPVSQLPHVLKRIGEMSREFGLDVANVFHAGDGNMHPLILFDANKPGDLELCEAFGAEILKLCVEVGGCLTGEHGVGIEKRDLMAHQYAPADLEAQMAVKDVFDPKWLLNPAKVFPLAASDARRAA</sequence>
<dbReference type="Gene3D" id="3.30.465.10">
    <property type="match status" value="1"/>
</dbReference>
<dbReference type="EMBL" id="FOAG01000005">
    <property type="protein sequence ID" value="SEL42117.1"/>
    <property type="molecule type" value="Genomic_DNA"/>
</dbReference>
<dbReference type="InterPro" id="IPR016171">
    <property type="entry name" value="Vanillyl_alc_oxidase_C-sub2"/>
</dbReference>
<gene>
    <name evidence="6" type="ORF">SAMN05443999_105156</name>
</gene>